<name>U9SJL0_RHIID</name>
<accession>U9SJL0</accession>
<organism evidence="1">
    <name type="scientific">Rhizophagus irregularis (strain DAOM 181602 / DAOM 197198 / MUCL 43194)</name>
    <name type="common">Arbuscular mycorrhizal fungus</name>
    <name type="synonym">Glomus intraradices</name>
    <dbReference type="NCBI Taxonomy" id="747089"/>
    <lineage>
        <taxon>Eukaryota</taxon>
        <taxon>Fungi</taxon>
        <taxon>Fungi incertae sedis</taxon>
        <taxon>Mucoromycota</taxon>
        <taxon>Glomeromycotina</taxon>
        <taxon>Glomeromycetes</taxon>
        <taxon>Glomerales</taxon>
        <taxon>Glomeraceae</taxon>
        <taxon>Rhizophagus</taxon>
    </lineage>
</organism>
<evidence type="ECO:0000313" key="1">
    <source>
        <dbReference type="EMBL" id="ERZ96098.1"/>
    </source>
</evidence>
<dbReference type="EMBL" id="KI300719">
    <property type="protein sequence ID" value="ERZ96098.1"/>
    <property type="molecule type" value="Genomic_DNA"/>
</dbReference>
<reference evidence="1" key="1">
    <citation type="submission" date="2013-07" db="EMBL/GenBank/DDBJ databases">
        <title>The genome of an arbuscular mycorrhizal fungus provides insights into the evolution of the oldest plant symbiosis.</title>
        <authorList>
            <consortium name="DOE Joint Genome Institute"/>
            <person name="Tisserant E."/>
            <person name="Malbreil M."/>
            <person name="Kuo A."/>
            <person name="Kohler A."/>
            <person name="Symeonidi A."/>
            <person name="Balestrini R."/>
            <person name="Charron P."/>
            <person name="Duensing N."/>
            <person name="Frei-dit-Frey N."/>
            <person name="Gianinazzi-Pearson V."/>
            <person name="Gilbert B."/>
            <person name="Handa Y."/>
            <person name="Hijri M."/>
            <person name="Kaul R."/>
            <person name="Kawaguchi M."/>
            <person name="Krajinski F."/>
            <person name="Lammers P."/>
            <person name="Lapierre D."/>
            <person name="Masclaux F.G."/>
            <person name="Murat C."/>
            <person name="Morin E."/>
            <person name="Ndikumana S."/>
            <person name="Pagni M."/>
            <person name="Petitpierre D."/>
            <person name="Requena N."/>
            <person name="Rosikiewicz P."/>
            <person name="Riley R."/>
            <person name="Saito K."/>
            <person name="San Clemente H."/>
            <person name="Shapiro H."/>
            <person name="van Tuinen D."/>
            <person name="Becard G."/>
            <person name="Bonfante P."/>
            <person name="Paszkowski U."/>
            <person name="Shachar-Hill Y."/>
            <person name="Young J.P."/>
            <person name="Sanders I.R."/>
            <person name="Henrissat B."/>
            <person name="Rensing S.A."/>
            <person name="Grigoriev I.V."/>
            <person name="Corradi N."/>
            <person name="Roux C."/>
            <person name="Martin F."/>
        </authorList>
    </citation>
    <scope>NUCLEOTIDE SEQUENCE</scope>
    <source>
        <strain evidence="1">DAOM 197198</strain>
    </source>
</reference>
<dbReference type="HOGENOM" id="CLU_2446789_0_0_1"/>
<protein>
    <submittedName>
        <fullName evidence="1">Uncharacterized protein</fullName>
    </submittedName>
</protein>
<proteinExistence type="predicted"/>
<dbReference type="AlphaFoldDB" id="U9SJL0"/>
<feature type="non-terminal residue" evidence="1">
    <location>
        <position position="1"/>
    </location>
</feature>
<sequence length="90" mass="10153">IKIYHSHAGQHSGSLGKCLQIYPPFVDELEIDVRGQLTDVITYLERKNNATFNIEVSLILKDMNVISSSDYLRELIVTTSDISQISMPLD</sequence>
<gene>
    <name evidence="1" type="ORF">GLOINDRAFT_12957</name>
</gene>